<gene>
    <name evidence="7" type="ORF">NCTC13337_01077</name>
</gene>
<evidence type="ECO:0000259" key="6">
    <source>
        <dbReference type="Pfam" id="PF22590"/>
    </source>
</evidence>
<dbReference type="AlphaFoldDB" id="A0A380MT08"/>
<name>A0A380MT08_9GAMM</name>
<keyword evidence="4" id="KW-0067">ATP-binding</keyword>
<evidence type="ECO:0000313" key="7">
    <source>
        <dbReference type="EMBL" id="SUO95053.1"/>
    </source>
</evidence>
<sequence>MAELDEDLYRPLAKQLLTHAINYHHRHHLNHQDKTISVGLIRMANINPLMQTALALHQADTIPTDTHIHLAVYHSQQILLLRNQLETQLDTILNRKNRQQPTDNASIQHTIAAHPNATHHLFIVLASPVCEVGRDHDYDWAIVEPSSIRSLIQLAGRINRHRPDRLPESPNIGIWQHNIRALKGKHHCLQNPGYESATHPLTNHDLKQLIPAEQLARIDAQPRIIKPNNLAPRERLADLEHQALAELMNNSDINIINAYWQDNTFNRQHTHLIRLSPFRQSETENDYIIRPENGDNIPYHREQIDANGGFHGAKSAADHIQPYTFNPNPNAPITPWLNTNLAEQIDNIADKFRLDSKTNAQKNMDDMTKLFSVITLPKRDNKPWHFHEAFGCWQDDA</sequence>
<keyword evidence="5" id="KW-0051">Antiviral defense</keyword>
<organism evidence="7 8">
    <name type="scientific">Suttonella ornithocola</name>
    <dbReference type="NCBI Taxonomy" id="279832"/>
    <lineage>
        <taxon>Bacteria</taxon>
        <taxon>Pseudomonadati</taxon>
        <taxon>Pseudomonadota</taxon>
        <taxon>Gammaproteobacteria</taxon>
        <taxon>Cardiobacteriales</taxon>
        <taxon>Cardiobacteriaceae</taxon>
        <taxon>Suttonella</taxon>
    </lineage>
</organism>
<keyword evidence="8" id="KW-1185">Reference proteome</keyword>
<evidence type="ECO:0000256" key="2">
    <source>
        <dbReference type="ARBA" id="ARBA00022801"/>
    </source>
</evidence>
<feature type="domain" description="CRISPR-associated nuclease/helicase Cas3" evidence="6">
    <location>
        <begin position="37"/>
        <end position="162"/>
    </location>
</feature>
<evidence type="ECO:0000256" key="4">
    <source>
        <dbReference type="ARBA" id="ARBA00022840"/>
    </source>
</evidence>
<dbReference type="InterPro" id="IPR054712">
    <property type="entry name" value="Cas3-like_dom"/>
</dbReference>
<dbReference type="Proteomes" id="UP000254601">
    <property type="component" value="Unassembled WGS sequence"/>
</dbReference>
<dbReference type="GO" id="GO:0051607">
    <property type="term" value="P:defense response to virus"/>
    <property type="evidence" value="ECO:0007669"/>
    <property type="project" value="UniProtKB-KW"/>
</dbReference>
<dbReference type="RefSeq" id="WP_143143163.1">
    <property type="nucleotide sequence ID" value="NZ_LWHB01000037.1"/>
</dbReference>
<dbReference type="GO" id="GO:0004386">
    <property type="term" value="F:helicase activity"/>
    <property type="evidence" value="ECO:0007669"/>
    <property type="project" value="UniProtKB-KW"/>
</dbReference>
<keyword evidence="2" id="KW-0378">Hydrolase</keyword>
<evidence type="ECO:0000256" key="5">
    <source>
        <dbReference type="ARBA" id="ARBA00023118"/>
    </source>
</evidence>
<evidence type="ECO:0000313" key="8">
    <source>
        <dbReference type="Proteomes" id="UP000254601"/>
    </source>
</evidence>
<dbReference type="GO" id="GO:0016787">
    <property type="term" value="F:hydrolase activity"/>
    <property type="evidence" value="ECO:0007669"/>
    <property type="project" value="UniProtKB-KW"/>
</dbReference>
<reference evidence="7 8" key="1">
    <citation type="submission" date="2018-06" db="EMBL/GenBank/DDBJ databases">
        <authorList>
            <consortium name="Pathogen Informatics"/>
            <person name="Doyle S."/>
        </authorList>
    </citation>
    <scope>NUCLEOTIDE SEQUENCE [LARGE SCALE GENOMIC DNA]</scope>
    <source>
        <strain evidence="7 8">NCTC13337</strain>
    </source>
</reference>
<dbReference type="Pfam" id="PF22590">
    <property type="entry name" value="Cas3-like_C_2"/>
    <property type="match status" value="1"/>
</dbReference>
<accession>A0A380MT08</accession>
<protein>
    <submittedName>
        <fullName evidence="7">CRISPR-associated helicase Cas3, subtype I-F/YPEST</fullName>
    </submittedName>
</protein>
<dbReference type="EMBL" id="UHIC01000001">
    <property type="protein sequence ID" value="SUO95053.1"/>
    <property type="molecule type" value="Genomic_DNA"/>
</dbReference>
<proteinExistence type="predicted"/>
<evidence type="ECO:0000256" key="3">
    <source>
        <dbReference type="ARBA" id="ARBA00022806"/>
    </source>
</evidence>
<keyword evidence="3" id="KW-0347">Helicase</keyword>
<keyword evidence="1" id="KW-0547">Nucleotide-binding</keyword>
<dbReference type="OrthoDB" id="220028at2"/>
<dbReference type="GO" id="GO:0005524">
    <property type="term" value="F:ATP binding"/>
    <property type="evidence" value="ECO:0007669"/>
    <property type="project" value="UniProtKB-KW"/>
</dbReference>
<evidence type="ECO:0000256" key="1">
    <source>
        <dbReference type="ARBA" id="ARBA00022741"/>
    </source>
</evidence>